<dbReference type="InterPro" id="IPR023298">
    <property type="entry name" value="ATPase_P-typ_TM_dom_sf"/>
</dbReference>
<evidence type="ECO:0000313" key="1">
    <source>
        <dbReference type="EMBL" id="KFB67490.1"/>
    </source>
</evidence>
<sequence length="49" mass="5190">MNLVIVLLNAGLGFWQEHRAERTLAARKGMFAARAGQPCAPIPASVAAN</sequence>
<dbReference type="AlphaFoldDB" id="A0A084XYE6"/>
<dbReference type="RefSeq" id="WP_273703617.1">
    <property type="nucleotide sequence ID" value="NZ_JDSS02000027.1"/>
</dbReference>
<accession>A0A084XYE6</accession>
<reference evidence="1 2" key="1">
    <citation type="submission" date="2014-07" db="EMBL/GenBank/DDBJ databases">
        <title>Expanding our view of genomic diversity in Candidatus Accumulibacter clades.</title>
        <authorList>
            <person name="Skennerton C.T."/>
            <person name="Barr J.J."/>
            <person name="Slater F.R."/>
            <person name="Bond P.L."/>
            <person name="Tyson G.W."/>
        </authorList>
    </citation>
    <scope>NUCLEOTIDE SEQUENCE [LARGE SCALE GENOMIC DNA]</scope>
    <source>
        <strain evidence="2">SK-01</strain>
    </source>
</reference>
<protein>
    <submittedName>
        <fullName evidence="1">Uncharacterized protein</fullName>
    </submittedName>
</protein>
<dbReference type="STRING" id="1457154.CAPSK01_002931"/>
<dbReference type="Proteomes" id="UP000019812">
    <property type="component" value="Unassembled WGS sequence"/>
</dbReference>
<name>A0A084XYE6_9PROT</name>
<proteinExistence type="predicted"/>
<dbReference type="SUPFAM" id="SSF81665">
    <property type="entry name" value="Calcium ATPase, transmembrane domain M"/>
    <property type="match status" value="1"/>
</dbReference>
<dbReference type="EMBL" id="JDSS02000027">
    <property type="protein sequence ID" value="KFB67490.1"/>
    <property type="molecule type" value="Genomic_DNA"/>
</dbReference>
<evidence type="ECO:0000313" key="2">
    <source>
        <dbReference type="Proteomes" id="UP000019812"/>
    </source>
</evidence>
<gene>
    <name evidence="1" type="ORF">CAPSK01_002931</name>
</gene>
<comment type="caution">
    <text evidence="1">The sequence shown here is derived from an EMBL/GenBank/DDBJ whole genome shotgun (WGS) entry which is preliminary data.</text>
</comment>
<organism evidence="1 2">
    <name type="scientific">Candidatus Accumulibacter vicinus</name>
    <dbReference type="NCBI Taxonomy" id="2954382"/>
    <lineage>
        <taxon>Bacteria</taxon>
        <taxon>Pseudomonadati</taxon>
        <taxon>Pseudomonadota</taxon>
        <taxon>Betaproteobacteria</taxon>
        <taxon>Candidatus Accumulibacter</taxon>
    </lineage>
</organism>